<dbReference type="SUPFAM" id="SSF52833">
    <property type="entry name" value="Thioredoxin-like"/>
    <property type="match status" value="1"/>
</dbReference>
<dbReference type="PANTHER" id="PTHR30041:SF8">
    <property type="entry name" value="PROTEIN YFFB"/>
    <property type="match status" value="1"/>
</dbReference>
<gene>
    <name evidence="3" type="ORF">VITFI_CDS1794</name>
</gene>
<dbReference type="InterPro" id="IPR006660">
    <property type="entry name" value="Arsenate_reductase-like"/>
</dbReference>
<dbReference type="OrthoDB" id="9803749at2"/>
<evidence type="ECO:0000313" key="3">
    <source>
        <dbReference type="EMBL" id="ASM77572.1"/>
    </source>
</evidence>
<dbReference type="RefSeq" id="WP_089416651.1">
    <property type="nucleotide sequence ID" value="NZ_CP022423.1"/>
</dbReference>
<evidence type="ECO:0000313" key="4">
    <source>
        <dbReference type="Proteomes" id="UP000199729"/>
    </source>
</evidence>
<dbReference type="NCBIfam" id="TIGR01617">
    <property type="entry name" value="arsC_related"/>
    <property type="match status" value="1"/>
</dbReference>
<dbReference type="InterPro" id="IPR006504">
    <property type="entry name" value="Tscrpt_reg_Spx/MgsR"/>
</dbReference>
<evidence type="ECO:0000256" key="2">
    <source>
        <dbReference type="PROSITE-ProRule" id="PRU01282"/>
    </source>
</evidence>
<dbReference type="InterPro" id="IPR036249">
    <property type="entry name" value="Thioredoxin-like_sf"/>
</dbReference>
<dbReference type="AlphaFoldDB" id="A0A221KEU7"/>
<dbReference type="PANTHER" id="PTHR30041">
    <property type="entry name" value="ARSENATE REDUCTASE"/>
    <property type="match status" value="1"/>
</dbReference>
<sequence>MTLTLYGIPNCTTVKRARAFLAEHTVAHVFHDLKKQGLSAALLQPWVEQLGWERLVNRQGTTWRQLDPARQAAVVDAPSAVEQLLATPSLMRRPVVVWPDGHVSVGFDALTWTETLKRSV</sequence>
<proteinExistence type="inferred from homology"/>
<dbReference type="Proteomes" id="UP000199729">
    <property type="component" value="Chromosome"/>
</dbReference>
<keyword evidence="4" id="KW-1185">Reference proteome</keyword>
<evidence type="ECO:0000256" key="1">
    <source>
        <dbReference type="ARBA" id="ARBA00007198"/>
    </source>
</evidence>
<comment type="similarity">
    <text evidence="1 2">Belongs to the ArsC family.</text>
</comment>
<dbReference type="EMBL" id="CP022423">
    <property type="protein sequence ID" value="ASM77572.1"/>
    <property type="molecule type" value="Genomic_DNA"/>
</dbReference>
<dbReference type="KEGG" id="vff:VITFI_CDS1794"/>
<organism evidence="3 4">
    <name type="scientific">Vitreoscilla filiformis</name>
    <dbReference type="NCBI Taxonomy" id="63"/>
    <lineage>
        <taxon>Bacteria</taxon>
        <taxon>Pseudomonadati</taxon>
        <taxon>Pseudomonadota</taxon>
        <taxon>Betaproteobacteria</taxon>
        <taxon>Neisseriales</taxon>
        <taxon>Neisseriaceae</taxon>
        <taxon>Vitreoscilla</taxon>
    </lineage>
</organism>
<dbReference type="PROSITE" id="PS51353">
    <property type="entry name" value="ARSC"/>
    <property type="match status" value="1"/>
</dbReference>
<name>A0A221KEU7_VITFI</name>
<dbReference type="Pfam" id="PF03960">
    <property type="entry name" value="ArsC"/>
    <property type="match status" value="1"/>
</dbReference>
<dbReference type="Gene3D" id="3.40.30.10">
    <property type="entry name" value="Glutaredoxin"/>
    <property type="match status" value="1"/>
</dbReference>
<protein>
    <submittedName>
        <fullName evidence="3">ArsC family transcriptional regulator</fullName>
    </submittedName>
</protein>
<dbReference type="CDD" id="cd03035">
    <property type="entry name" value="ArsC_Yffb"/>
    <property type="match status" value="1"/>
</dbReference>
<reference evidence="3 4" key="1">
    <citation type="submission" date="2017-07" db="EMBL/GenBank/DDBJ databases">
        <title>Complete Genome Sequence of the cosmetic ferment Vitreoscilla filiformis (ATCC15551).</title>
        <authorList>
            <person name="Contreras S."/>
            <person name="Sagory-Zalkind P."/>
            <person name="Blanquart H."/>
            <person name="Iltis A."/>
            <person name="Morand S.C."/>
        </authorList>
    </citation>
    <scope>NUCLEOTIDE SEQUENCE [LARGE SCALE GENOMIC DNA]</scope>
    <source>
        <strain evidence="3 4">ATCC 15551</strain>
    </source>
</reference>
<accession>A0A221KEU7</accession>